<dbReference type="EMBL" id="JAJAGQ010000017">
    <property type="protein sequence ID" value="KAJ8537801.1"/>
    <property type="molecule type" value="Genomic_DNA"/>
</dbReference>
<organism evidence="2 3">
    <name type="scientific">Anisodus acutangulus</name>
    <dbReference type="NCBI Taxonomy" id="402998"/>
    <lineage>
        <taxon>Eukaryota</taxon>
        <taxon>Viridiplantae</taxon>
        <taxon>Streptophyta</taxon>
        <taxon>Embryophyta</taxon>
        <taxon>Tracheophyta</taxon>
        <taxon>Spermatophyta</taxon>
        <taxon>Magnoliopsida</taxon>
        <taxon>eudicotyledons</taxon>
        <taxon>Gunneridae</taxon>
        <taxon>Pentapetalae</taxon>
        <taxon>asterids</taxon>
        <taxon>lamiids</taxon>
        <taxon>Solanales</taxon>
        <taxon>Solanaceae</taxon>
        <taxon>Solanoideae</taxon>
        <taxon>Hyoscyameae</taxon>
        <taxon>Anisodus</taxon>
    </lineage>
</organism>
<keyword evidence="3" id="KW-1185">Reference proteome</keyword>
<feature type="compositionally biased region" description="Polar residues" evidence="1">
    <location>
        <begin position="96"/>
        <end position="107"/>
    </location>
</feature>
<dbReference type="OrthoDB" id="758104at2759"/>
<dbReference type="PANTHER" id="PTHR47071">
    <property type="entry name" value="PROTEIN TRM32"/>
    <property type="match status" value="1"/>
</dbReference>
<dbReference type="AlphaFoldDB" id="A0A9Q1LL11"/>
<accession>A0A9Q1LL11</accession>
<sequence length="173" mass="19321">MECALSREREEPVMVALTIFSFPVVEDLGDNAAATDSGDIQERVEGKAENSPASKLMLGFIKTVSFPSCGSRARKSVRPRNHKKNLECGGEDESQVDSAEQLNSHSETLTDLSSDDDVGKHMLRRAESFDNAEKRHRESKLILNRFKNLKQKIQHALEESRKEASNYHGCCPS</sequence>
<name>A0A9Q1LL11_9SOLA</name>
<evidence type="ECO:0000256" key="1">
    <source>
        <dbReference type="SAM" id="MobiDB-lite"/>
    </source>
</evidence>
<reference evidence="3" key="1">
    <citation type="journal article" date="2023" name="Proc. Natl. Acad. Sci. U.S.A.">
        <title>Genomic and structural basis for evolution of tropane alkaloid biosynthesis.</title>
        <authorList>
            <person name="Wanga Y.-J."/>
            <person name="Taina T."/>
            <person name="Yua J.-Y."/>
            <person name="Lia J."/>
            <person name="Xua B."/>
            <person name="Chenc J."/>
            <person name="D'Auriad J.C."/>
            <person name="Huanga J.-P."/>
            <person name="Huanga S.-X."/>
        </authorList>
    </citation>
    <scope>NUCLEOTIDE SEQUENCE [LARGE SCALE GENOMIC DNA]</scope>
    <source>
        <strain evidence="3">cv. KIB-2019</strain>
    </source>
</reference>
<evidence type="ECO:0000313" key="3">
    <source>
        <dbReference type="Proteomes" id="UP001152561"/>
    </source>
</evidence>
<feature type="compositionally biased region" description="Basic residues" evidence="1">
    <location>
        <begin position="72"/>
        <end position="83"/>
    </location>
</feature>
<evidence type="ECO:0000313" key="2">
    <source>
        <dbReference type="EMBL" id="KAJ8537801.1"/>
    </source>
</evidence>
<protein>
    <submittedName>
        <fullName evidence="2">Uncharacterized protein</fullName>
    </submittedName>
</protein>
<feature type="region of interest" description="Disordered" evidence="1">
    <location>
        <begin position="69"/>
        <end position="116"/>
    </location>
</feature>
<dbReference type="PANTHER" id="PTHR47071:SF13">
    <property type="entry name" value="DUF4378 DOMAIN-CONTAINING PROTEIN"/>
    <property type="match status" value="1"/>
</dbReference>
<dbReference type="InterPro" id="IPR044257">
    <property type="entry name" value="TRM32-like"/>
</dbReference>
<dbReference type="Proteomes" id="UP001152561">
    <property type="component" value="Unassembled WGS sequence"/>
</dbReference>
<proteinExistence type="predicted"/>
<comment type="caution">
    <text evidence="2">The sequence shown here is derived from an EMBL/GenBank/DDBJ whole genome shotgun (WGS) entry which is preliminary data.</text>
</comment>
<gene>
    <name evidence="2" type="ORF">K7X08_014341</name>
</gene>